<accession>A0A645BLK9</accession>
<proteinExistence type="predicted"/>
<organism evidence="1">
    <name type="scientific">bioreactor metagenome</name>
    <dbReference type="NCBI Taxonomy" id="1076179"/>
    <lineage>
        <taxon>unclassified sequences</taxon>
        <taxon>metagenomes</taxon>
        <taxon>ecological metagenomes</taxon>
    </lineage>
</organism>
<dbReference type="InterPro" id="IPR009387">
    <property type="entry name" value="HigB-2"/>
</dbReference>
<evidence type="ECO:0000313" key="1">
    <source>
        <dbReference type="EMBL" id="MPM66215.1"/>
    </source>
</evidence>
<gene>
    <name evidence="1" type="primary">higB-2</name>
    <name evidence="1" type="ORF">SDC9_113122</name>
</gene>
<dbReference type="Pfam" id="PF06296">
    <property type="entry name" value="RelE"/>
    <property type="match status" value="1"/>
</dbReference>
<dbReference type="AlphaFoldDB" id="A0A645BLK9"/>
<dbReference type="EMBL" id="VSSQ01020951">
    <property type="protein sequence ID" value="MPM66215.1"/>
    <property type="molecule type" value="Genomic_DNA"/>
</dbReference>
<name>A0A645BLK9_9ZZZZ</name>
<sequence length="123" mass="14113">MMISNLYATGVHSHELLEFIETPTFTRHVQQLLSDEEYLELQRALIIDPQQGDLIQGSGGLRKIRFALKGRGKSAGVRCIHYWYNDAGQMLMLLIYPKSMKDDLSARELSILRKLVEELKQHG</sequence>
<protein>
    <submittedName>
        <fullName evidence="1">Toxin HigB-2</fullName>
    </submittedName>
</protein>
<dbReference type="PIRSF" id="PIRSF039032">
    <property type="entry name" value="HigB-2"/>
    <property type="match status" value="1"/>
</dbReference>
<comment type="caution">
    <text evidence="1">The sequence shown here is derived from an EMBL/GenBank/DDBJ whole genome shotgun (WGS) entry which is preliminary data.</text>
</comment>
<reference evidence="1" key="1">
    <citation type="submission" date="2019-08" db="EMBL/GenBank/DDBJ databases">
        <authorList>
            <person name="Kucharzyk K."/>
            <person name="Murdoch R.W."/>
            <person name="Higgins S."/>
            <person name="Loffler F."/>
        </authorList>
    </citation>
    <scope>NUCLEOTIDE SEQUENCE</scope>
</reference>